<dbReference type="GO" id="GO:0080120">
    <property type="term" value="P:CAAX-box protein maturation"/>
    <property type="evidence" value="ECO:0007669"/>
    <property type="project" value="UniProtKB-ARBA"/>
</dbReference>
<organism evidence="3 4">
    <name type="scientific">Microbacterium ulmi</name>
    <dbReference type="NCBI Taxonomy" id="179095"/>
    <lineage>
        <taxon>Bacteria</taxon>
        <taxon>Bacillati</taxon>
        <taxon>Actinomycetota</taxon>
        <taxon>Actinomycetes</taxon>
        <taxon>Micrococcales</taxon>
        <taxon>Microbacteriaceae</taxon>
        <taxon>Microbacterium</taxon>
    </lineage>
</organism>
<feature type="transmembrane region" description="Helical" evidence="1">
    <location>
        <begin position="91"/>
        <end position="108"/>
    </location>
</feature>
<accession>A0A7Y2M1J1</accession>
<gene>
    <name evidence="3" type="ORF">HLA99_10580</name>
</gene>
<evidence type="ECO:0000313" key="3">
    <source>
        <dbReference type="EMBL" id="NNH04294.1"/>
    </source>
</evidence>
<dbReference type="PANTHER" id="PTHR36435:SF1">
    <property type="entry name" value="CAAX AMINO TERMINAL PROTEASE FAMILY PROTEIN"/>
    <property type="match status" value="1"/>
</dbReference>
<keyword evidence="3" id="KW-0645">Protease</keyword>
<dbReference type="AlphaFoldDB" id="A0A7Y2M1J1"/>
<dbReference type="EMBL" id="JABEMB010000014">
    <property type="protein sequence ID" value="NNH04294.1"/>
    <property type="molecule type" value="Genomic_DNA"/>
</dbReference>
<evidence type="ECO:0000256" key="1">
    <source>
        <dbReference type="SAM" id="Phobius"/>
    </source>
</evidence>
<protein>
    <submittedName>
        <fullName evidence="3">CPBP family intramembrane metalloprotease</fullName>
    </submittedName>
</protein>
<dbReference type="InterPro" id="IPR003675">
    <property type="entry name" value="Rce1/LyrA-like_dom"/>
</dbReference>
<keyword evidence="3" id="KW-0482">Metalloprotease</keyword>
<name>A0A7Y2M1J1_9MICO</name>
<feature type="transmembrane region" description="Helical" evidence="1">
    <location>
        <begin position="129"/>
        <end position="149"/>
    </location>
</feature>
<feature type="transmembrane region" description="Helical" evidence="1">
    <location>
        <begin position="161"/>
        <end position="178"/>
    </location>
</feature>
<keyword evidence="1" id="KW-1133">Transmembrane helix</keyword>
<sequence length="206" mass="20913">MLAGILIATLWPSPWAQAAATALLWVGMLVPVVRGLSLSRPAGLLRIRPLDVLFGVALGGMLRLVQGWIESAAGGSGALPSYPLIDGGLDSAWWLTAAVAPVVVAPVVEELFFRGVVLVSVFTALRRPLGSAGAGLAAVLASTVLFVVVHASDGTASVDQVVSAGLVGLVSALLVTLTGRLGGAVLVHVVYNASFLALAVAGTFWA</sequence>
<keyword evidence="1" id="KW-0812">Transmembrane</keyword>
<proteinExistence type="predicted"/>
<dbReference type="GO" id="GO:0004175">
    <property type="term" value="F:endopeptidase activity"/>
    <property type="evidence" value="ECO:0007669"/>
    <property type="project" value="UniProtKB-ARBA"/>
</dbReference>
<feature type="domain" description="CAAX prenyl protease 2/Lysostaphin resistance protein A-like" evidence="2">
    <location>
        <begin position="92"/>
        <end position="193"/>
    </location>
</feature>
<dbReference type="GO" id="GO:0008237">
    <property type="term" value="F:metallopeptidase activity"/>
    <property type="evidence" value="ECO:0007669"/>
    <property type="project" value="UniProtKB-KW"/>
</dbReference>
<feature type="transmembrane region" description="Helical" evidence="1">
    <location>
        <begin position="185"/>
        <end position="205"/>
    </location>
</feature>
<comment type="caution">
    <text evidence="3">The sequence shown here is derived from an EMBL/GenBank/DDBJ whole genome shotgun (WGS) entry which is preliminary data.</text>
</comment>
<keyword evidence="4" id="KW-1185">Reference proteome</keyword>
<dbReference type="GO" id="GO:0006508">
    <property type="term" value="P:proteolysis"/>
    <property type="evidence" value="ECO:0007669"/>
    <property type="project" value="UniProtKB-KW"/>
</dbReference>
<reference evidence="3 4" key="1">
    <citation type="submission" date="2020-05" db="EMBL/GenBank/DDBJ databases">
        <title>MicrobeNet Type strains.</title>
        <authorList>
            <person name="Nicholson A.C."/>
        </authorList>
    </citation>
    <scope>NUCLEOTIDE SEQUENCE [LARGE SCALE GENOMIC DNA]</scope>
    <source>
        <strain evidence="3 4">JCM 14282</strain>
    </source>
</reference>
<keyword evidence="1" id="KW-0472">Membrane</keyword>
<evidence type="ECO:0000259" key="2">
    <source>
        <dbReference type="Pfam" id="PF02517"/>
    </source>
</evidence>
<dbReference type="Pfam" id="PF02517">
    <property type="entry name" value="Rce1-like"/>
    <property type="match status" value="1"/>
</dbReference>
<evidence type="ECO:0000313" key="4">
    <source>
        <dbReference type="Proteomes" id="UP000543598"/>
    </source>
</evidence>
<dbReference type="InterPro" id="IPR052710">
    <property type="entry name" value="CAAX_protease"/>
</dbReference>
<dbReference type="Proteomes" id="UP000543598">
    <property type="component" value="Unassembled WGS sequence"/>
</dbReference>
<dbReference type="PANTHER" id="PTHR36435">
    <property type="entry name" value="SLR1288 PROTEIN"/>
    <property type="match status" value="1"/>
</dbReference>
<keyword evidence="3" id="KW-0378">Hydrolase</keyword>